<evidence type="ECO:0000313" key="1">
    <source>
        <dbReference type="EMBL" id="RDH33520.1"/>
    </source>
</evidence>
<keyword evidence="2" id="KW-1185">Reference proteome</keyword>
<dbReference type="EMBL" id="KZ852046">
    <property type="protein sequence ID" value="RDH33520.1"/>
    <property type="molecule type" value="Genomic_DNA"/>
</dbReference>
<sequence>MTPLHLASGSNSSIILARALYDSTIRPLTIIQTVGQQSTNRYDSTTTYTHAAVRYSEERGFQYPQTGLEGYRLAACWVVWDICRPLPPSASRWSAHSLRTNGRTLQPAEIYQSKCSN</sequence>
<dbReference type="GeneID" id="38143805"/>
<accession>A0A3F3Q2V2</accession>
<name>A0A3F3Q2V2_9EURO</name>
<proteinExistence type="predicted"/>
<reference evidence="1 2" key="1">
    <citation type="submission" date="2018-07" db="EMBL/GenBank/DDBJ databases">
        <title>The genomes of Aspergillus section Nigri reveals drivers in fungal speciation.</title>
        <authorList>
            <consortium name="DOE Joint Genome Institute"/>
            <person name="Vesth T.C."/>
            <person name="Nybo J."/>
            <person name="Theobald S."/>
            <person name="Brandl J."/>
            <person name="Frisvad J.C."/>
            <person name="Nielsen K.F."/>
            <person name="Lyhne E.K."/>
            <person name="Kogle M.E."/>
            <person name="Kuo A."/>
            <person name="Riley R."/>
            <person name="Clum A."/>
            <person name="Nolan M."/>
            <person name="Lipzen A."/>
            <person name="Salamov A."/>
            <person name="Henrissat B."/>
            <person name="Wiebenga A."/>
            <person name="De vries R.P."/>
            <person name="Grigoriev I.V."/>
            <person name="Mortensen U.H."/>
            <person name="Andersen M.R."/>
            <person name="Baker S.E."/>
        </authorList>
    </citation>
    <scope>NUCLEOTIDE SEQUENCE [LARGE SCALE GENOMIC DNA]</scope>
    <source>
        <strain evidence="1 2">CBS 139.54b</strain>
    </source>
</reference>
<dbReference type="Proteomes" id="UP000253729">
    <property type="component" value="Unassembled WGS sequence"/>
</dbReference>
<dbReference type="RefSeq" id="XP_026626542.1">
    <property type="nucleotide sequence ID" value="XM_026775449.1"/>
</dbReference>
<organism evidence="1 2">
    <name type="scientific">Aspergillus welwitschiae</name>
    <dbReference type="NCBI Taxonomy" id="1341132"/>
    <lineage>
        <taxon>Eukaryota</taxon>
        <taxon>Fungi</taxon>
        <taxon>Dikarya</taxon>
        <taxon>Ascomycota</taxon>
        <taxon>Pezizomycotina</taxon>
        <taxon>Eurotiomycetes</taxon>
        <taxon>Eurotiomycetidae</taxon>
        <taxon>Eurotiales</taxon>
        <taxon>Aspergillaceae</taxon>
        <taxon>Aspergillus</taxon>
        <taxon>Aspergillus subgen. Circumdati</taxon>
    </lineage>
</organism>
<protein>
    <submittedName>
        <fullName evidence="1">Uncharacterized protein</fullName>
    </submittedName>
</protein>
<evidence type="ECO:0000313" key="2">
    <source>
        <dbReference type="Proteomes" id="UP000253729"/>
    </source>
</evidence>
<dbReference type="AlphaFoldDB" id="A0A3F3Q2V2"/>
<gene>
    <name evidence="1" type="ORF">BDQ94DRAFT_30340</name>
</gene>